<evidence type="ECO:0000256" key="6">
    <source>
        <dbReference type="SAM" id="MobiDB-lite"/>
    </source>
</evidence>
<evidence type="ECO:0000256" key="1">
    <source>
        <dbReference type="ARBA" id="ARBA00022730"/>
    </source>
</evidence>
<evidence type="ECO:0000256" key="5">
    <source>
        <dbReference type="HAMAP-Rule" id="MF_01334"/>
    </source>
</evidence>
<keyword evidence="3 5" id="KW-0689">Ribosomal protein</keyword>
<feature type="compositionally biased region" description="Low complexity" evidence="6">
    <location>
        <begin position="194"/>
        <end position="204"/>
    </location>
</feature>
<feature type="domain" description="Large ribosomal subunit protein bL25 beta" evidence="8">
    <location>
        <begin position="99"/>
        <end position="177"/>
    </location>
</feature>
<dbReference type="Gene3D" id="2.40.240.10">
    <property type="entry name" value="Ribosomal Protein L25, Chain P"/>
    <property type="match status" value="1"/>
</dbReference>
<dbReference type="InterPro" id="IPR020930">
    <property type="entry name" value="Ribosomal_uL5_bac-type"/>
</dbReference>
<dbReference type="InterPro" id="IPR037121">
    <property type="entry name" value="Ribosomal_bL25_C"/>
</dbReference>
<evidence type="ECO:0000313" key="9">
    <source>
        <dbReference type="EMBL" id="GAA2153078.1"/>
    </source>
</evidence>
<dbReference type="Pfam" id="PF14693">
    <property type="entry name" value="Ribosomal_TL5_C"/>
    <property type="match status" value="1"/>
</dbReference>
<dbReference type="SUPFAM" id="SSF50715">
    <property type="entry name" value="Ribosomal protein L25-like"/>
    <property type="match status" value="1"/>
</dbReference>
<accession>A0ABP5LSG9</accession>
<comment type="subunit">
    <text evidence="5">Part of the 50S ribosomal subunit; part of the 5S rRNA/L5/L18/L25 subcomplex. Contacts the 5S rRNA. Binds to the 5S rRNA independently of L5 and L18.</text>
</comment>
<dbReference type="NCBIfam" id="NF004131">
    <property type="entry name" value="PRK05618.2-1"/>
    <property type="match status" value="1"/>
</dbReference>
<evidence type="ECO:0000256" key="2">
    <source>
        <dbReference type="ARBA" id="ARBA00022884"/>
    </source>
</evidence>
<dbReference type="HAMAP" id="MF_01334">
    <property type="entry name" value="Ribosomal_bL25_CTC"/>
    <property type="match status" value="1"/>
</dbReference>
<dbReference type="GO" id="GO:0005840">
    <property type="term" value="C:ribosome"/>
    <property type="evidence" value="ECO:0007669"/>
    <property type="project" value="UniProtKB-KW"/>
</dbReference>
<feature type="domain" description="Large ribosomal subunit protein bL25 L25" evidence="7">
    <location>
        <begin position="6"/>
        <end position="91"/>
    </location>
</feature>
<dbReference type="Pfam" id="PF01386">
    <property type="entry name" value="Ribosomal_L25p"/>
    <property type="match status" value="1"/>
</dbReference>
<dbReference type="PANTHER" id="PTHR33284">
    <property type="entry name" value="RIBOSOMAL PROTEIN L25/GLN-TRNA SYNTHETASE, ANTI-CODON-BINDING DOMAIN-CONTAINING PROTEIN"/>
    <property type="match status" value="1"/>
</dbReference>
<dbReference type="Proteomes" id="UP001501020">
    <property type="component" value="Unassembled WGS sequence"/>
</dbReference>
<feature type="region of interest" description="Disordered" evidence="6">
    <location>
        <begin position="182"/>
        <end position="215"/>
    </location>
</feature>
<evidence type="ECO:0000259" key="7">
    <source>
        <dbReference type="Pfam" id="PF01386"/>
    </source>
</evidence>
<feature type="compositionally biased region" description="Acidic residues" evidence="6">
    <location>
        <begin position="205"/>
        <end position="215"/>
    </location>
</feature>
<evidence type="ECO:0000256" key="3">
    <source>
        <dbReference type="ARBA" id="ARBA00022980"/>
    </source>
</evidence>
<organism evidence="9 10">
    <name type="scientific">Actinomadura napierensis</name>
    <dbReference type="NCBI Taxonomy" id="267854"/>
    <lineage>
        <taxon>Bacteria</taxon>
        <taxon>Bacillati</taxon>
        <taxon>Actinomycetota</taxon>
        <taxon>Actinomycetes</taxon>
        <taxon>Streptosporangiales</taxon>
        <taxon>Thermomonosporaceae</taxon>
        <taxon>Actinomadura</taxon>
    </lineage>
</organism>
<dbReference type="Gene3D" id="2.170.120.20">
    <property type="entry name" value="Ribosomal protein L25, beta domain"/>
    <property type="match status" value="1"/>
</dbReference>
<dbReference type="InterPro" id="IPR001021">
    <property type="entry name" value="Ribosomal_bL25_long"/>
</dbReference>
<reference evidence="10" key="1">
    <citation type="journal article" date="2019" name="Int. J. Syst. Evol. Microbiol.">
        <title>The Global Catalogue of Microorganisms (GCM) 10K type strain sequencing project: providing services to taxonomists for standard genome sequencing and annotation.</title>
        <authorList>
            <consortium name="The Broad Institute Genomics Platform"/>
            <consortium name="The Broad Institute Genome Sequencing Center for Infectious Disease"/>
            <person name="Wu L."/>
            <person name="Ma J."/>
        </authorList>
    </citation>
    <scope>NUCLEOTIDE SEQUENCE [LARGE SCALE GENOMIC DNA]</scope>
    <source>
        <strain evidence="10">JCM 13850</strain>
    </source>
</reference>
<name>A0ABP5LSG9_9ACTN</name>
<sequence>MSEVRIAAEPRTEFGKGAARRTRRAGKVPAVLYGHGTDPQHIALPGHELMLALKTPNVLLTIEGLGNGSELALPKDVQRDPIKGFLEHVDLLLVKRGEKVTVDLPVNLIGDVVPGGVIQQEVVQVSVETEATHIPEAVDLSIEGLEVGTQVLAKDLKLPSGTTLSLDEEALILQITDASASAGATETEAEVEAAAEAAETAAAEAEAEGAAESAE</sequence>
<dbReference type="CDD" id="cd00495">
    <property type="entry name" value="Ribosomal_L25_TL5_CTC"/>
    <property type="match status" value="1"/>
</dbReference>
<keyword evidence="1 5" id="KW-0699">rRNA-binding</keyword>
<keyword evidence="2 5" id="KW-0694">RNA-binding</keyword>
<dbReference type="InterPro" id="IPR011035">
    <property type="entry name" value="Ribosomal_bL25/Gln-tRNA_synth"/>
</dbReference>
<protein>
    <recommendedName>
        <fullName evidence="5">Large ribosomal subunit protein bL25</fullName>
    </recommendedName>
    <alternativeName>
        <fullName evidence="5">General stress protein CTC</fullName>
    </alternativeName>
</protein>
<dbReference type="RefSeq" id="WP_344274292.1">
    <property type="nucleotide sequence ID" value="NZ_BAAAMR010000061.1"/>
</dbReference>
<comment type="similarity">
    <text evidence="5">Belongs to the bacterial ribosomal protein bL25 family. CTC subfamily.</text>
</comment>
<comment type="function">
    <text evidence="5">This is one of the proteins that binds to the 5S RNA in the ribosome where it forms part of the central protuberance.</text>
</comment>
<dbReference type="InterPro" id="IPR020057">
    <property type="entry name" value="Ribosomal_bL25_b-dom"/>
</dbReference>
<evidence type="ECO:0000256" key="4">
    <source>
        <dbReference type="ARBA" id="ARBA00023274"/>
    </source>
</evidence>
<dbReference type="PANTHER" id="PTHR33284:SF1">
    <property type="entry name" value="RIBOSOMAL PROTEIN L25_GLN-TRNA SYNTHETASE, ANTI-CODON-BINDING DOMAIN-CONTAINING PROTEIN"/>
    <property type="match status" value="1"/>
</dbReference>
<dbReference type="EMBL" id="BAAAMR010000061">
    <property type="protein sequence ID" value="GAA2153078.1"/>
    <property type="molecule type" value="Genomic_DNA"/>
</dbReference>
<keyword evidence="10" id="KW-1185">Reference proteome</keyword>
<proteinExistence type="inferred from homology"/>
<dbReference type="InterPro" id="IPR029751">
    <property type="entry name" value="Ribosomal_L25_dom"/>
</dbReference>
<keyword evidence="4 5" id="KW-0687">Ribonucleoprotein</keyword>
<evidence type="ECO:0000259" key="8">
    <source>
        <dbReference type="Pfam" id="PF14693"/>
    </source>
</evidence>
<dbReference type="NCBIfam" id="TIGR00731">
    <property type="entry name" value="bL25_bact_ctc"/>
    <property type="match status" value="1"/>
</dbReference>
<gene>
    <name evidence="5" type="primary">rplY</name>
    <name evidence="5" type="synonym">ctc</name>
    <name evidence="9" type="ORF">GCM10009727_59290</name>
</gene>
<comment type="caution">
    <text evidence="9">The sequence shown here is derived from an EMBL/GenBank/DDBJ whole genome shotgun (WGS) entry which is preliminary data.</text>
</comment>
<dbReference type="InterPro" id="IPR020056">
    <property type="entry name" value="Rbsml_bL25/Gln-tRNA_synth_N"/>
</dbReference>
<evidence type="ECO:0000313" key="10">
    <source>
        <dbReference type="Proteomes" id="UP001501020"/>
    </source>
</evidence>